<sequence>MAQTQRTSMSQEQFLTIAVNLINRTLLEAQRTEAKQLFKQLSRGNVLPITQVRLEDESLVRFDLALDHSEFVGKLNFGAFRGSVAVLLANLANAVQEGQTITVFSAEQDTESKMFGITAATEEDGQANVMVLGSEAGGDQARVLLRLMYLDPKQFTEQAQA</sequence>
<accession>A0A918XE02</accession>
<proteinExistence type="predicted"/>
<name>A0A918XE02_9GAMM</name>
<gene>
    <name evidence="1" type="ORF">GCM10007053_05600</name>
</gene>
<dbReference type="AlphaFoldDB" id="A0A918XE02"/>
<evidence type="ECO:0000313" key="2">
    <source>
        <dbReference type="Proteomes" id="UP000644693"/>
    </source>
</evidence>
<organism evidence="1 2">
    <name type="scientific">Parahalioglobus pacificus</name>
    <dbReference type="NCBI Taxonomy" id="930806"/>
    <lineage>
        <taxon>Bacteria</taxon>
        <taxon>Pseudomonadati</taxon>
        <taxon>Pseudomonadota</taxon>
        <taxon>Gammaproteobacteria</taxon>
        <taxon>Cellvibrionales</taxon>
        <taxon>Halieaceae</taxon>
        <taxon>Parahalioglobus</taxon>
    </lineage>
</organism>
<dbReference type="Proteomes" id="UP000644693">
    <property type="component" value="Unassembled WGS sequence"/>
</dbReference>
<evidence type="ECO:0000313" key="1">
    <source>
        <dbReference type="EMBL" id="GHD27392.1"/>
    </source>
</evidence>
<reference evidence="1" key="2">
    <citation type="submission" date="2020-09" db="EMBL/GenBank/DDBJ databases">
        <authorList>
            <person name="Sun Q."/>
            <person name="Kim S."/>
        </authorList>
    </citation>
    <scope>NUCLEOTIDE SEQUENCE</scope>
    <source>
        <strain evidence="1">KCTC 23430</strain>
    </source>
</reference>
<keyword evidence="2" id="KW-1185">Reference proteome</keyword>
<protein>
    <submittedName>
        <fullName evidence="1">Uncharacterized protein</fullName>
    </submittedName>
</protein>
<comment type="caution">
    <text evidence="1">The sequence shown here is derived from an EMBL/GenBank/DDBJ whole genome shotgun (WGS) entry which is preliminary data.</text>
</comment>
<dbReference type="EMBL" id="BMYM01000001">
    <property type="protein sequence ID" value="GHD27392.1"/>
    <property type="molecule type" value="Genomic_DNA"/>
</dbReference>
<reference evidence="1" key="1">
    <citation type="journal article" date="2014" name="Int. J. Syst. Evol. Microbiol.">
        <title>Complete genome sequence of Corynebacterium casei LMG S-19264T (=DSM 44701T), isolated from a smear-ripened cheese.</title>
        <authorList>
            <consortium name="US DOE Joint Genome Institute (JGI-PGF)"/>
            <person name="Walter F."/>
            <person name="Albersmeier A."/>
            <person name="Kalinowski J."/>
            <person name="Ruckert C."/>
        </authorList>
    </citation>
    <scope>NUCLEOTIDE SEQUENCE</scope>
    <source>
        <strain evidence="1">KCTC 23430</strain>
    </source>
</reference>
<dbReference type="RefSeq" id="WP_189474945.1">
    <property type="nucleotide sequence ID" value="NZ_BMYM01000001.1"/>
</dbReference>